<keyword evidence="3" id="KW-1185">Reference proteome</keyword>
<evidence type="ECO:0000256" key="1">
    <source>
        <dbReference type="SAM" id="MobiDB-lite"/>
    </source>
</evidence>
<organism evidence="2 3">
    <name type="scientific">Durusdinium trenchii</name>
    <dbReference type="NCBI Taxonomy" id="1381693"/>
    <lineage>
        <taxon>Eukaryota</taxon>
        <taxon>Sar</taxon>
        <taxon>Alveolata</taxon>
        <taxon>Dinophyceae</taxon>
        <taxon>Suessiales</taxon>
        <taxon>Symbiodiniaceae</taxon>
        <taxon>Durusdinium</taxon>
    </lineage>
</organism>
<gene>
    <name evidence="2" type="ORF">SCF082_LOCUS9098</name>
</gene>
<feature type="non-terminal residue" evidence="2">
    <location>
        <position position="1"/>
    </location>
</feature>
<comment type="caution">
    <text evidence="2">The sequence shown here is derived from an EMBL/GenBank/DDBJ whole genome shotgun (WGS) entry which is preliminary data.</text>
</comment>
<feature type="compositionally biased region" description="Basic residues" evidence="1">
    <location>
        <begin position="169"/>
        <end position="179"/>
    </location>
</feature>
<feature type="compositionally biased region" description="Basic residues" evidence="1">
    <location>
        <begin position="38"/>
        <end position="70"/>
    </location>
</feature>
<feature type="compositionally biased region" description="Basic and acidic residues" evidence="1">
    <location>
        <begin position="250"/>
        <end position="261"/>
    </location>
</feature>
<accession>A0ABP0IWW7</accession>
<proteinExistence type="predicted"/>
<feature type="compositionally biased region" description="Acidic residues" evidence="1">
    <location>
        <begin position="74"/>
        <end position="87"/>
    </location>
</feature>
<reference evidence="2 3" key="1">
    <citation type="submission" date="2024-02" db="EMBL/GenBank/DDBJ databases">
        <authorList>
            <person name="Chen Y."/>
            <person name="Shah S."/>
            <person name="Dougan E. K."/>
            <person name="Thang M."/>
            <person name="Chan C."/>
        </authorList>
    </citation>
    <scope>NUCLEOTIDE SEQUENCE [LARGE SCALE GENOMIC DNA]</scope>
</reference>
<evidence type="ECO:0000313" key="2">
    <source>
        <dbReference type="EMBL" id="CAK9006591.1"/>
    </source>
</evidence>
<feature type="compositionally biased region" description="Basic and acidic residues" evidence="1">
    <location>
        <begin position="198"/>
        <end position="215"/>
    </location>
</feature>
<dbReference type="EMBL" id="CAXAMM010005250">
    <property type="protein sequence ID" value="CAK9006591.1"/>
    <property type="molecule type" value="Genomic_DNA"/>
</dbReference>
<feature type="compositionally biased region" description="Low complexity" evidence="1">
    <location>
        <begin position="262"/>
        <end position="272"/>
    </location>
</feature>
<feature type="compositionally biased region" description="Basic and acidic residues" evidence="1">
    <location>
        <begin position="222"/>
        <end position="240"/>
    </location>
</feature>
<feature type="non-terminal residue" evidence="2">
    <location>
        <position position="295"/>
    </location>
</feature>
<feature type="compositionally biased region" description="Basic and acidic residues" evidence="1">
    <location>
        <begin position="104"/>
        <end position="138"/>
    </location>
</feature>
<dbReference type="Proteomes" id="UP001642464">
    <property type="component" value="Unassembled WGS sequence"/>
</dbReference>
<name>A0ABP0IWW7_9DINO</name>
<protein>
    <submittedName>
        <fullName evidence="2">Uncharacterized protein</fullName>
    </submittedName>
</protein>
<sequence length="295" mass="33568">AQKKMRQTHREADLEGDDIEDEDRRLREEEDSEEKPRGRGRGRGKGNKGRGKRKQPKPKGKAKAKAKGKKCGQQEEDANNEEEDAEEADKPGDDEPEEMEKEAEETRLTKEEVRERLLRELARLEETWHDRERVEATKGKRVARAAAPRQVPKKADDDEMKEDAENYNSKKKAATRKRTPEREEEVEAKRARGSPKQLPKDKGVKGPEKVTAEKRNAKRPPSKTEKIAANTETKEGEKLVSENVRQNLKRSYEKWSHKKPADANQASASSAAVPKAKQRSKGKGLPVNHTLDFDK</sequence>
<feature type="region of interest" description="Disordered" evidence="1">
    <location>
        <begin position="1"/>
        <end position="295"/>
    </location>
</feature>
<evidence type="ECO:0000313" key="3">
    <source>
        <dbReference type="Proteomes" id="UP001642464"/>
    </source>
</evidence>
<feature type="compositionally biased region" description="Acidic residues" evidence="1">
    <location>
        <begin position="94"/>
        <end position="103"/>
    </location>
</feature>